<dbReference type="EMBL" id="WBMO01000005">
    <property type="protein sequence ID" value="MDV2478048.1"/>
    <property type="molecule type" value="Genomic_DNA"/>
</dbReference>
<accession>A0ABU3WVM5</accession>
<dbReference type="InterPro" id="IPR009100">
    <property type="entry name" value="AcylCoA_DH/oxidase_NM_dom_sf"/>
</dbReference>
<organism evidence="3 4">
    <name type="scientific">Rhodococcus zopfii</name>
    <dbReference type="NCBI Taxonomy" id="43772"/>
    <lineage>
        <taxon>Bacteria</taxon>
        <taxon>Bacillati</taxon>
        <taxon>Actinomycetota</taxon>
        <taxon>Actinomycetes</taxon>
        <taxon>Mycobacteriales</taxon>
        <taxon>Nocardiaceae</taxon>
        <taxon>Rhodococcus</taxon>
    </lineage>
</organism>
<evidence type="ECO:0000259" key="2">
    <source>
        <dbReference type="Pfam" id="PF02771"/>
    </source>
</evidence>
<name>A0ABU3WVM5_9NOCA</name>
<dbReference type="Gene3D" id="1.10.540.10">
    <property type="entry name" value="Acyl-CoA dehydrogenase/oxidase, N-terminal domain"/>
    <property type="match status" value="1"/>
</dbReference>
<feature type="region of interest" description="Disordered" evidence="1">
    <location>
        <begin position="1"/>
        <end position="78"/>
    </location>
</feature>
<feature type="compositionally biased region" description="Polar residues" evidence="1">
    <location>
        <begin position="1"/>
        <end position="10"/>
    </location>
</feature>
<feature type="compositionally biased region" description="Basic and acidic residues" evidence="1">
    <location>
        <begin position="65"/>
        <end position="78"/>
    </location>
</feature>
<feature type="compositionally biased region" description="Low complexity" evidence="1">
    <location>
        <begin position="11"/>
        <end position="26"/>
    </location>
</feature>
<sequence length="212" mass="22492">MASSPGSTPTARSAGISGSASRSRVSWPADRTVEGTFVHDSGPGFPTHGDPEPARSRRGRLHGSARPDRRPRQTARPHGEFPYESLAELHTLGAQALTVPVEYGGRGAGIAAAVEVIERVGAADPSVGLILQWNYTNHLQLRRADSPWPRELREKVFRSAATEGALLNSLAVERELGSLSRGRPATTATRLPGGDLRIDGEKAYASGISGLT</sequence>
<dbReference type="Proteomes" id="UP001275440">
    <property type="component" value="Unassembled WGS sequence"/>
</dbReference>
<proteinExistence type="predicted"/>
<dbReference type="Pfam" id="PF02771">
    <property type="entry name" value="Acyl-CoA_dh_N"/>
    <property type="match status" value="1"/>
</dbReference>
<evidence type="ECO:0000313" key="3">
    <source>
        <dbReference type="EMBL" id="MDV2478048.1"/>
    </source>
</evidence>
<dbReference type="SUPFAM" id="SSF56645">
    <property type="entry name" value="Acyl-CoA dehydrogenase NM domain-like"/>
    <property type="match status" value="1"/>
</dbReference>
<comment type="caution">
    <text evidence="3">The sequence shown here is derived from an EMBL/GenBank/DDBJ whole genome shotgun (WGS) entry which is preliminary data.</text>
</comment>
<dbReference type="InterPro" id="IPR013786">
    <property type="entry name" value="AcylCoA_DH/ox_N"/>
</dbReference>
<gene>
    <name evidence="3" type="ORF">F8M49_26395</name>
</gene>
<reference evidence="3 4" key="1">
    <citation type="submission" date="2019-10" db="EMBL/GenBank/DDBJ databases">
        <title>Draft Genome Assembly of Rhodococcus zopfii DSM44189.</title>
        <authorList>
            <person name="Sutton J.M."/>
            <person name="Akob D.M."/>
            <person name="Bushman T.J."/>
        </authorList>
    </citation>
    <scope>NUCLEOTIDE SEQUENCE [LARGE SCALE GENOMIC DNA]</scope>
    <source>
        <strain evidence="3 4">DSM 44189</strain>
    </source>
</reference>
<protein>
    <submittedName>
        <fullName evidence="3">Acyl-CoA dehydrogenase</fullName>
    </submittedName>
</protein>
<evidence type="ECO:0000256" key="1">
    <source>
        <dbReference type="SAM" id="MobiDB-lite"/>
    </source>
</evidence>
<evidence type="ECO:0000313" key="4">
    <source>
        <dbReference type="Proteomes" id="UP001275440"/>
    </source>
</evidence>
<keyword evidence="4" id="KW-1185">Reference proteome</keyword>
<feature type="domain" description="Acyl-CoA dehydrogenase/oxidase N-terminal" evidence="2">
    <location>
        <begin position="77"/>
        <end position="133"/>
    </location>
</feature>
<dbReference type="InterPro" id="IPR037069">
    <property type="entry name" value="AcylCoA_DH/ox_N_sf"/>
</dbReference>